<feature type="compositionally biased region" description="Low complexity" evidence="2">
    <location>
        <begin position="12"/>
        <end position="23"/>
    </location>
</feature>
<dbReference type="GO" id="GO:0008270">
    <property type="term" value="F:zinc ion binding"/>
    <property type="evidence" value="ECO:0007669"/>
    <property type="project" value="UniProtKB-KW"/>
</dbReference>
<evidence type="ECO:0000256" key="2">
    <source>
        <dbReference type="SAM" id="MobiDB-lite"/>
    </source>
</evidence>
<protein>
    <recommendedName>
        <fullName evidence="3">CCHC-type domain-containing protein</fullName>
    </recommendedName>
</protein>
<dbReference type="OrthoDB" id="1751882at2759"/>
<dbReference type="GO" id="GO:0003676">
    <property type="term" value="F:nucleic acid binding"/>
    <property type="evidence" value="ECO:0007669"/>
    <property type="project" value="InterPro"/>
</dbReference>
<dbReference type="AlphaFoldDB" id="A0A9Q0KN85"/>
<evidence type="ECO:0000259" key="3">
    <source>
        <dbReference type="PROSITE" id="PS50158"/>
    </source>
</evidence>
<keyword evidence="1" id="KW-0479">Metal-binding</keyword>
<evidence type="ECO:0000313" key="4">
    <source>
        <dbReference type="EMBL" id="KAJ4973281.1"/>
    </source>
</evidence>
<sequence length="289" mass="32483">MPPRRELRVRTPSPLQSSSASAQEVDTSQRGEAREGSVPPAPQMPRSSYEVSKAKTFGGTASDPIQAAEWISEMENIFEVMDISEEHKVICATFQFPTYAEVLEKAQIIELDKRKEIAATGKFLGKRPMESKGNASNKKFKKSFDICYDKPQCPKWVCYRCGEKGHMAKDCTAPQKGTVGQQGGNKEQAKGAAGQRQRGNARVFAVTTEDVEGGPNVVAGKIYNIYYVNLKCYKHVRKENIRYIWLYCFLILCSLKLRGSTCQDILIEISSRRYTSYLTIVLLFQAMLH</sequence>
<keyword evidence="1" id="KW-0863">Zinc-finger</keyword>
<name>A0A9Q0KN85_9MAGN</name>
<dbReference type="SUPFAM" id="SSF57756">
    <property type="entry name" value="Retrovirus zinc finger-like domains"/>
    <property type="match status" value="1"/>
</dbReference>
<comment type="caution">
    <text evidence="4">The sequence shown here is derived from an EMBL/GenBank/DDBJ whole genome shotgun (WGS) entry which is preliminary data.</text>
</comment>
<proteinExistence type="predicted"/>
<dbReference type="Gene3D" id="4.10.60.10">
    <property type="entry name" value="Zinc finger, CCHC-type"/>
    <property type="match status" value="1"/>
</dbReference>
<feature type="region of interest" description="Disordered" evidence="2">
    <location>
        <begin position="1"/>
        <end position="52"/>
    </location>
</feature>
<gene>
    <name evidence="4" type="ORF">NE237_006455</name>
</gene>
<dbReference type="Proteomes" id="UP001141806">
    <property type="component" value="Unassembled WGS sequence"/>
</dbReference>
<keyword evidence="1" id="KW-0862">Zinc</keyword>
<dbReference type="InterPro" id="IPR036875">
    <property type="entry name" value="Znf_CCHC_sf"/>
</dbReference>
<dbReference type="SMART" id="SM00343">
    <property type="entry name" value="ZnF_C2HC"/>
    <property type="match status" value="1"/>
</dbReference>
<evidence type="ECO:0000256" key="1">
    <source>
        <dbReference type="PROSITE-ProRule" id="PRU00047"/>
    </source>
</evidence>
<reference evidence="4" key="1">
    <citation type="journal article" date="2023" name="Plant J.">
        <title>The genome of the king protea, Protea cynaroides.</title>
        <authorList>
            <person name="Chang J."/>
            <person name="Duong T.A."/>
            <person name="Schoeman C."/>
            <person name="Ma X."/>
            <person name="Roodt D."/>
            <person name="Barker N."/>
            <person name="Li Z."/>
            <person name="Van de Peer Y."/>
            <person name="Mizrachi E."/>
        </authorList>
    </citation>
    <scope>NUCLEOTIDE SEQUENCE</scope>
    <source>
        <tissue evidence="4">Young leaves</tissue>
    </source>
</reference>
<feature type="domain" description="CCHC-type" evidence="3">
    <location>
        <begin position="158"/>
        <end position="171"/>
    </location>
</feature>
<feature type="region of interest" description="Disordered" evidence="2">
    <location>
        <begin position="176"/>
        <end position="196"/>
    </location>
</feature>
<dbReference type="Pfam" id="PF00098">
    <property type="entry name" value="zf-CCHC"/>
    <property type="match status" value="1"/>
</dbReference>
<accession>A0A9Q0KN85</accession>
<organism evidence="4 5">
    <name type="scientific">Protea cynaroides</name>
    <dbReference type="NCBI Taxonomy" id="273540"/>
    <lineage>
        <taxon>Eukaryota</taxon>
        <taxon>Viridiplantae</taxon>
        <taxon>Streptophyta</taxon>
        <taxon>Embryophyta</taxon>
        <taxon>Tracheophyta</taxon>
        <taxon>Spermatophyta</taxon>
        <taxon>Magnoliopsida</taxon>
        <taxon>Proteales</taxon>
        <taxon>Proteaceae</taxon>
        <taxon>Protea</taxon>
    </lineage>
</organism>
<dbReference type="PROSITE" id="PS50158">
    <property type="entry name" value="ZF_CCHC"/>
    <property type="match status" value="1"/>
</dbReference>
<keyword evidence="5" id="KW-1185">Reference proteome</keyword>
<dbReference type="InterPro" id="IPR001878">
    <property type="entry name" value="Znf_CCHC"/>
</dbReference>
<evidence type="ECO:0000313" key="5">
    <source>
        <dbReference type="Proteomes" id="UP001141806"/>
    </source>
</evidence>
<dbReference type="EMBL" id="JAMYWD010000004">
    <property type="protein sequence ID" value="KAJ4973281.1"/>
    <property type="molecule type" value="Genomic_DNA"/>
</dbReference>